<evidence type="ECO:0000259" key="8">
    <source>
        <dbReference type="Pfam" id="PF06808"/>
    </source>
</evidence>
<feature type="transmembrane region" description="Helical" evidence="7">
    <location>
        <begin position="329"/>
        <end position="348"/>
    </location>
</feature>
<dbReference type="EMBL" id="AQQX01000013">
    <property type="protein sequence ID" value="KGM47170.1"/>
    <property type="molecule type" value="Genomic_DNA"/>
</dbReference>
<feature type="domain" description="TRAP C4-dicarboxylate transport system permease DctM subunit" evidence="8">
    <location>
        <begin position="4"/>
        <end position="413"/>
    </location>
</feature>
<dbReference type="NCBIfam" id="TIGR00786">
    <property type="entry name" value="dctM"/>
    <property type="match status" value="1"/>
</dbReference>
<feature type="transmembrane region" description="Helical" evidence="7">
    <location>
        <begin position="54"/>
        <end position="72"/>
    </location>
</feature>
<dbReference type="STRING" id="1461694.ATO9_19350"/>
<evidence type="ECO:0000256" key="3">
    <source>
        <dbReference type="ARBA" id="ARBA00022519"/>
    </source>
</evidence>
<keyword evidence="4 7" id="KW-0812">Transmembrane</keyword>
<keyword evidence="7" id="KW-0813">Transport</keyword>
<dbReference type="PIRSF" id="PIRSF006066">
    <property type="entry name" value="HI0050"/>
    <property type="match status" value="1"/>
</dbReference>
<proteinExistence type="inferred from homology"/>
<feature type="transmembrane region" description="Helical" evidence="7">
    <location>
        <begin position="272"/>
        <end position="291"/>
    </location>
</feature>
<evidence type="ECO:0000313" key="10">
    <source>
        <dbReference type="Proteomes" id="UP000030004"/>
    </source>
</evidence>
<feature type="transmembrane region" description="Helical" evidence="7">
    <location>
        <begin position="230"/>
        <end position="251"/>
    </location>
</feature>
<keyword evidence="2" id="KW-1003">Cell membrane</keyword>
<comment type="subunit">
    <text evidence="7">The complex comprises the extracytoplasmic solute receptor protein and the two transmembrane proteins.</text>
</comment>
<organism evidence="9 10">
    <name type="scientific">Pseudooceanicola atlanticus</name>
    <dbReference type="NCBI Taxonomy" id="1461694"/>
    <lineage>
        <taxon>Bacteria</taxon>
        <taxon>Pseudomonadati</taxon>
        <taxon>Pseudomonadota</taxon>
        <taxon>Alphaproteobacteria</taxon>
        <taxon>Rhodobacterales</taxon>
        <taxon>Paracoccaceae</taxon>
        <taxon>Pseudooceanicola</taxon>
    </lineage>
</organism>
<protein>
    <recommendedName>
        <fullName evidence="7">TRAP transporter large permease protein</fullName>
    </recommendedName>
</protein>
<comment type="caution">
    <text evidence="9">The sequence shown here is derived from an EMBL/GenBank/DDBJ whole genome shotgun (WGS) entry which is preliminary data.</text>
</comment>
<feature type="transmembrane region" description="Helical" evidence="7">
    <location>
        <begin position="389"/>
        <end position="417"/>
    </location>
</feature>
<evidence type="ECO:0000313" key="9">
    <source>
        <dbReference type="EMBL" id="KGM47170.1"/>
    </source>
</evidence>
<reference evidence="9 10" key="1">
    <citation type="journal article" date="2015" name="Antonie Van Leeuwenhoek">
        <title>Pseudooceanicola atlanticus gen. nov. sp. nov., isolated from surface seawater of the Atlantic Ocean and reclassification of Oceanicola batsensis, Oceanicola marinus, Oceanicola nitratireducens, Oceanicola nanhaiensis, Oceanicola antarcticus and Oceanicola flagellatus, as Pseudooceanicola batsensis comb. nov., Pseudooceanicola marinus comb. nov., Pseudooceanicola nitratireducens comb. nov., Pseudooceanicola nanhaiensis comb. nov., Pseudooceanicola antarcticus comb. nov., and Pseudooceanicola flagellatus comb. nov.</title>
        <authorList>
            <person name="Lai Q."/>
            <person name="Li G."/>
            <person name="Liu X."/>
            <person name="Du Y."/>
            <person name="Sun F."/>
            <person name="Shao Z."/>
        </authorList>
    </citation>
    <scope>NUCLEOTIDE SEQUENCE [LARGE SCALE GENOMIC DNA]</scope>
    <source>
        <strain evidence="9 10">22II-s11g</strain>
    </source>
</reference>
<evidence type="ECO:0000256" key="7">
    <source>
        <dbReference type="RuleBase" id="RU369079"/>
    </source>
</evidence>
<keyword evidence="10" id="KW-1185">Reference proteome</keyword>
<keyword evidence="6 7" id="KW-0472">Membrane</keyword>
<dbReference type="GO" id="GO:0005886">
    <property type="term" value="C:plasma membrane"/>
    <property type="evidence" value="ECO:0007669"/>
    <property type="project" value="UniProtKB-SubCell"/>
</dbReference>
<dbReference type="AlphaFoldDB" id="A0A0A0EAB7"/>
<dbReference type="PANTHER" id="PTHR33362:SF5">
    <property type="entry name" value="C4-DICARBOXYLATE TRAP TRANSPORTER LARGE PERMEASE PROTEIN DCTM"/>
    <property type="match status" value="1"/>
</dbReference>
<accession>A0A0A0EAB7</accession>
<evidence type="ECO:0000256" key="6">
    <source>
        <dbReference type="ARBA" id="ARBA00023136"/>
    </source>
</evidence>
<evidence type="ECO:0000256" key="1">
    <source>
        <dbReference type="ARBA" id="ARBA00004429"/>
    </source>
</evidence>
<dbReference type="Pfam" id="PF06808">
    <property type="entry name" value="DctM"/>
    <property type="match status" value="1"/>
</dbReference>
<dbReference type="PANTHER" id="PTHR33362">
    <property type="entry name" value="SIALIC ACID TRAP TRANSPORTER PERMEASE PROTEIN SIAT-RELATED"/>
    <property type="match status" value="1"/>
</dbReference>
<comment type="subcellular location">
    <subcellularLocation>
        <location evidence="1 7">Cell inner membrane</location>
        <topology evidence="1 7">Multi-pass membrane protein</topology>
    </subcellularLocation>
</comment>
<dbReference type="InterPro" id="IPR010656">
    <property type="entry name" value="DctM"/>
</dbReference>
<feature type="transmembrane region" description="Helical" evidence="7">
    <location>
        <begin position="203"/>
        <end position="224"/>
    </location>
</feature>
<dbReference type="Proteomes" id="UP000030004">
    <property type="component" value="Unassembled WGS sequence"/>
</dbReference>
<feature type="transmembrane region" description="Helical" evidence="7">
    <location>
        <begin position="297"/>
        <end position="322"/>
    </location>
</feature>
<keyword evidence="5 7" id="KW-1133">Transmembrane helix</keyword>
<evidence type="ECO:0000256" key="5">
    <source>
        <dbReference type="ARBA" id="ARBA00022989"/>
    </source>
</evidence>
<gene>
    <name evidence="9" type="ORF">ATO9_19350</name>
</gene>
<name>A0A0A0EAB7_9RHOB</name>
<comment type="function">
    <text evidence="7">Part of the tripartite ATP-independent periplasmic (TRAP) transport system.</text>
</comment>
<dbReference type="InterPro" id="IPR004681">
    <property type="entry name" value="TRAP_DctM"/>
</dbReference>
<dbReference type="eggNOG" id="COG1593">
    <property type="taxonomic scope" value="Bacteria"/>
</dbReference>
<comment type="similarity">
    <text evidence="7">Belongs to the TRAP transporter large permease family.</text>
</comment>
<feature type="transmembrane region" description="Helical" evidence="7">
    <location>
        <begin position="6"/>
        <end position="33"/>
    </location>
</feature>
<feature type="transmembrane region" description="Helical" evidence="7">
    <location>
        <begin position="354"/>
        <end position="377"/>
    </location>
</feature>
<feature type="transmembrane region" description="Helical" evidence="7">
    <location>
        <begin position="92"/>
        <end position="121"/>
    </location>
</feature>
<evidence type="ECO:0000256" key="4">
    <source>
        <dbReference type="ARBA" id="ARBA00022692"/>
    </source>
</evidence>
<feature type="transmembrane region" description="Helical" evidence="7">
    <location>
        <begin position="165"/>
        <end position="191"/>
    </location>
</feature>
<evidence type="ECO:0000256" key="2">
    <source>
        <dbReference type="ARBA" id="ARBA00022475"/>
    </source>
</evidence>
<sequence length="422" mass="43747">MAFGFLWLGVFLQIPLAPVSGLIGLGGTALFIGWRSSGNVLATDAGEFLTNAQVATLPLFLMMGSFAVAAGISDDIYRLAHALLGRVRGGLAYATVAGCAGFGSVSGSSIATAATFGRIALPQMKARGYAPSFASGTVAAGGTLGALVPPSGAIILFALLTEQSIATLFVAAMVPALLALLLYFVVIWVVVRRSDVQDAEAASTPLGPALIGALPVALLFGAVIGDLYGGVFTATESAAVGAVGAFVLAAMRGRLNRRSFLSVMSETTQTTALIYGLIFGALIFSFFVNMGQAPDMVARWIAGFDARPVVILASLVVFYLLLGSVMDSFAVMVITVPVVTPIVTGLGYDIYYWGVLMLVVVEIGLITPPFGINLFVLKSLQPDVGLGQVMRGVLPFVAADIVKIILLIGFPAIALWLPSTTQ</sequence>
<feature type="transmembrane region" description="Helical" evidence="7">
    <location>
        <begin position="133"/>
        <end position="159"/>
    </location>
</feature>
<keyword evidence="3 7" id="KW-0997">Cell inner membrane</keyword>
<dbReference type="GO" id="GO:0022857">
    <property type="term" value="F:transmembrane transporter activity"/>
    <property type="evidence" value="ECO:0007669"/>
    <property type="project" value="UniProtKB-UniRule"/>
</dbReference>